<evidence type="ECO:0000259" key="2">
    <source>
        <dbReference type="PROSITE" id="PS51898"/>
    </source>
</evidence>
<comment type="caution">
    <text evidence="3">The sequence shown here is derived from an EMBL/GenBank/DDBJ whole genome shotgun (WGS) entry which is preliminary data.</text>
</comment>
<dbReference type="Gene3D" id="1.10.443.10">
    <property type="entry name" value="Intergrase catalytic core"/>
    <property type="match status" value="1"/>
</dbReference>
<dbReference type="InterPro" id="IPR011010">
    <property type="entry name" value="DNA_brk_join_enz"/>
</dbReference>
<name>A0ABV9RZE5_9PSEU</name>
<evidence type="ECO:0000313" key="4">
    <source>
        <dbReference type="Proteomes" id="UP001595859"/>
    </source>
</evidence>
<dbReference type="PROSITE" id="PS51898">
    <property type="entry name" value="TYR_RECOMBINASE"/>
    <property type="match status" value="1"/>
</dbReference>
<dbReference type="Pfam" id="PF00589">
    <property type="entry name" value="Phage_integrase"/>
    <property type="match status" value="1"/>
</dbReference>
<keyword evidence="1" id="KW-0233">DNA recombination</keyword>
<evidence type="ECO:0000256" key="1">
    <source>
        <dbReference type="ARBA" id="ARBA00023172"/>
    </source>
</evidence>
<proteinExistence type="predicted"/>
<dbReference type="InterPro" id="IPR013762">
    <property type="entry name" value="Integrase-like_cat_sf"/>
</dbReference>
<feature type="domain" description="Tyr recombinase" evidence="2">
    <location>
        <begin position="1"/>
        <end position="73"/>
    </location>
</feature>
<dbReference type="EMBL" id="JBHSIS010000005">
    <property type="protein sequence ID" value="MFC4853968.1"/>
    <property type="molecule type" value="Genomic_DNA"/>
</dbReference>
<gene>
    <name evidence="3" type="ORF">ACFPCV_10675</name>
</gene>
<dbReference type="SUPFAM" id="SSF56349">
    <property type="entry name" value="DNA breaking-rejoining enzymes"/>
    <property type="match status" value="1"/>
</dbReference>
<keyword evidence="4" id="KW-1185">Reference proteome</keyword>
<protein>
    <submittedName>
        <fullName evidence="3">Tyrosine-type recombinase/integrase</fullName>
    </submittedName>
</protein>
<dbReference type="InterPro" id="IPR002104">
    <property type="entry name" value="Integrase_catalytic"/>
</dbReference>
<dbReference type="RefSeq" id="WP_378055930.1">
    <property type="nucleotide sequence ID" value="NZ_JBHSIS010000005.1"/>
</dbReference>
<sequence length="87" mass="9913">MRTYFAFVELRYAVELHGAGRLTPHVLRHFCASQLYLNGMDLVAIQETLGHAWVATTMRYVHLHREHVEQAWLAGQARAAGRLEGLV</sequence>
<evidence type="ECO:0000313" key="3">
    <source>
        <dbReference type="EMBL" id="MFC4853968.1"/>
    </source>
</evidence>
<organism evidence="3 4">
    <name type="scientific">Actinophytocola glycyrrhizae</name>
    <dbReference type="NCBI Taxonomy" id="2044873"/>
    <lineage>
        <taxon>Bacteria</taxon>
        <taxon>Bacillati</taxon>
        <taxon>Actinomycetota</taxon>
        <taxon>Actinomycetes</taxon>
        <taxon>Pseudonocardiales</taxon>
        <taxon>Pseudonocardiaceae</taxon>
    </lineage>
</organism>
<accession>A0ABV9RZE5</accession>
<dbReference type="Proteomes" id="UP001595859">
    <property type="component" value="Unassembled WGS sequence"/>
</dbReference>
<reference evidence="4" key="1">
    <citation type="journal article" date="2019" name="Int. J. Syst. Evol. Microbiol.">
        <title>The Global Catalogue of Microorganisms (GCM) 10K type strain sequencing project: providing services to taxonomists for standard genome sequencing and annotation.</title>
        <authorList>
            <consortium name="The Broad Institute Genomics Platform"/>
            <consortium name="The Broad Institute Genome Sequencing Center for Infectious Disease"/>
            <person name="Wu L."/>
            <person name="Ma J."/>
        </authorList>
    </citation>
    <scope>NUCLEOTIDE SEQUENCE [LARGE SCALE GENOMIC DNA]</scope>
    <source>
        <strain evidence="4">ZS-22-S1</strain>
    </source>
</reference>